<gene>
    <name evidence="1" type="ORF">I553_9494</name>
</gene>
<comment type="caution">
    <text evidence="1">The sequence shown here is derived from an EMBL/GenBank/DDBJ whole genome shotgun (WGS) entry which is preliminary data.</text>
</comment>
<dbReference type="AlphaFoldDB" id="X8E091"/>
<organism evidence="1">
    <name type="scientific">Mycobacterium xenopi 4042</name>
    <dbReference type="NCBI Taxonomy" id="1299334"/>
    <lineage>
        <taxon>Bacteria</taxon>
        <taxon>Bacillati</taxon>
        <taxon>Actinomycetota</taxon>
        <taxon>Actinomycetes</taxon>
        <taxon>Mycobacteriales</taxon>
        <taxon>Mycobacteriaceae</taxon>
        <taxon>Mycobacterium</taxon>
    </lineage>
</organism>
<sequence>MLSLHLLTTVVLIVVAYLLLARRDVGAGLIAERPGPGRPAGRCAARPAWRGG</sequence>
<protein>
    <submittedName>
        <fullName evidence="1">Uncharacterized protein</fullName>
    </submittedName>
</protein>
<proteinExistence type="predicted"/>
<evidence type="ECO:0000313" key="1">
    <source>
        <dbReference type="EMBL" id="EUA73338.1"/>
    </source>
</evidence>
<dbReference type="EMBL" id="JAOB01000011">
    <property type="protein sequence ID" value="EUA73338.1"/>
    <property type="molecule type" value="Genomic_DNA"/>
</dbReference>
<dbReference type="PATRIC" id="fig|1299334.3.peg.1004"/>
<accession>X8E091</accession>
<name>X8E091_MYCXE</name>
<reference evidence="1" key="1">
    <citation type="submission" date="2014-01" db="EMBL/GenBank/DDBJ databases">
        <authorList>
            <person name="Brown-Elliot B."/>
            <person name="Wallace R."/>
            <person name="Lenaerts A."/>
            <person name="Ordway D."/>
            <person name="DeGroote M.A."/>
            <person name="Parker T."/>
            <person name="Sizemore C."/>
            <person name="Tallon L.J."/>
            <person name="Sadzewicz L.K."/>
            <person name="Sengamalay N."/>
            <person name="Fraser C.M."/>
            <person name="Hine E."/>
            <person name="Shefchek K.A."/>
            <person name="Das S.P."/>
            <person name="Tettelin H."/>
        </authorList>
    </citation>
    <scope>NUCLEOTIDE SEQUENCE [LARGE SCALE GENOMIC DNA]</scope>
    <source>
        <strain evidence="1">4042</strain>
    </source>
</reference>